<feature type="domain" description="Prion-inhibition and propagation HeLo" evidence="2">
    <location>
        <begin position="8"/>
        <end position="222"/>
    </location>
</feature>
<proteinExistence type="predicted"/>
<dbReference type="Pfam" id="PF14479">
    <property type="entry name" value="HeLo"/>
    <property type="match status" value="1"/>
</dbReference>
<accession>Q0CX00</accession>
<dbReference type="OrthoDB" id="20872at2759"/>
<dbReference type="OMA" id="WPYINEV"/>
<dbReference type="GeneID" id="4315594"/>
<protein>
    <recommendedName>
        <fullName evidence="2">Prion-inhibition and propagation HeLo domain-containing protein</fullName>
    </recommendedName>
</protein>
<dbReference type="Gene3D" id="1.20.120.1020">
    <property type="entry name" value="Prion-inhibition and propagation, HeLo domain"/>
    <property type="match status" value="1"/>
</dbReference>
<evidence type="ECO:0000259" key="2">
    <source>
        <dbReference type="Pfam" id="PF14479"/>
    </source>
</evidence>
<keyword evidence="1" id="KW-0802">TPR repeat</keyword>
<dbReference type="InterPro" id="IPR038305">
    <property type="entry name" value="HeLo_sf"/>
</dbReference>
<evidence type="ECO:0000256" key="1">
    <source>
        <dbReference type="PROSITE-ProRule" id="PRU00339"/>
    </source>
</evidence>
<dbReference type="STRING" id="341663.Q0CX00"/>
<dbReference type="SUPFAM" id="SSF48452">
    <property type="entry name" value="TPR-like"/>
    <property type="match status" value="1"/>
</dbReference>
<evidence type="ECO:0000313" key="4">
    <source>
        <dbReference type="Proteomes" id="UP000007963"/>
    </source>
</evidence>
<reference evidence="4" key="1">
    <citation type="submission" date="2005-09" db="EMBL/GenBank/DDBJ databases">
        <title>Annotation of the Aspergillus terreus NIH2624 genome.</title>
        <authorList>
            <person name="Birren B.W."/>
            <person name="Lander E.S."/>
            <person name="Galagan J.E."/>
            <person name="Nusbaum C."/>
            <person name="Devon K."/>
            <person name="Henn M."/>
            <person name="Ma L.-J."/>
            <person name="Jaffe D.B."/>
            <person name="Butler J."/>
            <person name="Alvarez P."/>
            <person name="Gnerre S."/>
            <person name="Grabherr M."/>
            <person name="Kleber M."/>
            <person name="Mauceli E.W."/>
            <person name="Brockman W."/>
            <person name="Rounsley S."/>
            <person name="Young S.K."/>
            <person name="LaButti K."/>
            <person name="Pushparaj V."/>
            <person name="DeCaprio D."/>
            <person name="Crawford M."/>
            <person name="Koehrsen M."/>
            <person name="Engels R."/>
            <person name="Montgomery P."/>
            <person name="Pearson M."/>
            <person name="Howarth C."/>
            <person name="Larson L."/>
            <person name="Luoma S."/>
            <person name="White J."/>
            <person name="Alvarado L."/>
            <person name="Kodira C.D."/>
            <person name="Zeng Q."/>
            <person name="Oleary S."/>
            <person name="Yandava C."/>
            <person name="Denning D.W."/>
            <person name="Nierman W.C."/>
            <person name="Milne T."/>
            <person name="Madden K."/>
        </authorList>
    </citation>
    <scope>NUCLEOTIDE SEQUENCE [LARGE SCALE GENOMIC DNA]</scope>
    <source>
        <strain evidence="4">NIH 2624 / FGSC A1156</strain>
    </source>
</reference>
<dbReference type="AlphaFoldDB" id="Q0CX00"/>
<dbReference type="PROSITE" id="PS50005">
    <property type="entry name" value="TPR"/>
    <property type="match status" value="1"/>
</dbReference>
<dbReference type="Gene3D" id="1.25.40.10">
    <property type="entry name" value="Tetratricopeptide repeat domain"/>
    <property type="match status" value="1"/>
</dbReference>
<dbReference type="HOGENOM" id="CLU_011377_0_0_1"/>
<evidence type="ECO:0000313" key="3">
    <source>
        <dbReference type="EMBL" id="EAU38541.1"/>
    </source>
</evidence>
<dbReference type="PANTHER" id="PTHR42345">
    <property type="entry name" value="TPR_REGION DOMAIN-CONTAINING PROTEIN"/>
    <property type="match status" value="1"/>
</dbReference>
<feature type="repeat" description="TPR" evidence="1">
    <location>
        <begin position="673"/>
        <end position="706"/>
    </location>
</feature>
<dbReference type="Proteomes" id="UP000007963">
    <property type="component" value="Unassembled WGS sequence"/>
</dbReference>
<dbReference type="PANTHER" id="PTHR42345:SF2">
    <property type="entry name" value="HELICASE-LIKE PROTEIN"/>
    <property type="match status" value="1"/>
</dbReference>
<organism evidence="3 4">
    <name type="scientific">Aspergillus terreus (strain NIH 2624 / FGSC A1156)</name>
    <dbReference type="NCBI Taxonomy" id="341663"/>
    <lineage>
        <taxon>Eukaryota</taxon>
        <taxon>Fungi</taxon>
        <taxon>Dikarya</taxon>
        <taxon>Ascomycota</taxon>
        <taxon>Pezizomycotina</taxon>
        <taxon>Eurotiomycetes</taxon>
        <taxon>Eurotiomycetidae</taxon>
        <taxon>Eurotiales</taxon>
        <taxon>Aspergillaceae</taxon>
        <taxon>Aspergillus</taxon>
        <taxon>Aspergillus subgen. Circumdati</taxon>
    </lineage>
</organism>
<dbReference type="InterPro" id="IPR011990">
    <property type="entry name" value="TPR-like_helical_dom_sf"/>
</dbReference>
<dbReference type="VEuPathDB" id="FungiDB:ATEG_01784"/>
<dbReference type="InterPro" id="IPR019734">
    <property type="entry name" value="TPR_rpt"/>
</dbReference>
<sequence>MTEIAGLILGTAALWETCVQIFDVVESGRRYGMDYELLRVKLEVERIRLYNWGDAIGLSECVNRSDNGTTSMDLAALRLRLDVRLRRVEVNHTVMRLLGCIQHLFQDLERVQDAYGLRPATPVPETPVSSVIAGSSNILSAVFAKSYESLKRSARERQKTTTMARRTKWAIHDKKKFQDLVLEIRGFNDSLESLFPGSKQKIAEFMRVDVEASENVEELQLLQNATIGDHADISDLASIRLEELGAPATERTALLSDRNDSLTVDDLDEENWEDVEETEHEDDNVTATVVDSEVTVGEKRVNAVQRFINKKRTGALRVHLLGPFGHTPKVYAVCYWENKEQSDMWVDDKEGFVSSAHAAFEPYHKRRYKRQQRLDEYDIEDESEDDGVLFDLESYPEYETAFPGTVTVKGLALEAWVFAISHSDREDTIPVTYPDLGRIPAKKLLRRIDELQTSSAKFGWNPTQDQADLEEFTGDMGFRNTNSADEYKDIARVCSGLFMLLNRTDVFVDFRSTSSIFGAVWSEDPERNERGFWNLLWQVIVAKELVRRLEVSKESGFTSNFTGRILASMIIADQWIKNIEIGLSELRIRLKDVKPPETKELKAKAENSKLKGNDAMAKKDYHNAICFYTEAISIDPSSAVYRANRSAANLSLELYSHSFHDAYIATLLDVKYAKAWSRAGLAALKLGLTKKAVDAYKNAIALAGKDATAGMRRGLEDAKAADKAKLDAIDQEQDLSKREGLRKEYIEQDYESQMGSVELHSRCHEQQVEGLIHFAERMKWPWVNDVRDFAEEAYSNLRGGQPTPVQLEEWLYGLTLPGQWFSIKIMSALIFCTPTLATTLRAAPYYDCGLSLPKKSYWRVRTVLGRVLGSLPGVTSLCGWLGPCPPVEFLQTGRDDQDDFDPSKPRHIKLKARAVNPIANKDWFNDIKFFAGEKEDIHPDGDEEFEGWRETIEDRDNWIVPEPPVHQVSTCSLTKIQLKYDLSGKYAAGIHPDAKDVYRAQLAFTIDTNPTETITYKLYTNPIFVVPPPCQPGPRGVEHEVHLRELPRYQERNIWTIERLKEHTAEDDPERGGVMVINATGKGAETLARAWCSERGKNAVIRRSGGPCFVCAVEAASQRGLGTKVLIWVS</sequence>
<dbReference type="SMART" id="SM00028">
    <property type="entry name" value="TPR"/>
    <property type="match status" value="2"/>
</dbReference>
<dbReference type="RefSeq" id="XP_001209149.1">
    <property type="nucleotide sequence ID" value="XM_001209149.1"/>
</dbReference>
<dbReference type="eggNOG" id="KOG0553">
    <property type="taxonomic scope" value="Eukaryota"/>
</dbReference>
<dbReference type="InterPro" id="IPR029498">
    <property type="entry name" value="HeLo_dom"/>
</dbReference>
<name>Q0CX00_ASPTN</name>
<gene>
    <name evidence="3" type="ORF">ATEG_01784</name>
</gene>
<dbReference type="EMBL" id="CH476595">
    <property type="protein sequence ID" value="EAU38541.1"/>
    <property type="molecule type" value="Genomic_DNA"/>
</dbReference>